<protein>
    <submittedName>
        <fullName evidence="7">Glycoside hydrolase family 2 TIM barrel-domain containing protein</fullName>
    </submittedName>
</protein>
<feature type="domain" description="Glycoside hydrolase family 2 catalytic" evidence="5">
    <location>
        <begin position="331"/>
        <end position="467"/>
    </location>
</feature>
<dbReference type="InterPro" id="IPR017853">
    <property type="entry name" value="GH"/>
</dbReference>
<accession>A0ABY7XF41</accession>
<feature type="domain" description="Glycosyl hydrolases family 2 sugar binding" evidence="6">
    <location>
        <begin position="26"/>
        <end position="161"/>
    </location>
</feature>
<comment type="similarity">
    <text evidence="1">Belongs to the glycosyl hydrolase 2 family.</text>
</comment>
<keyword evidence="3" id="KW-0326">Glycosidase</keyword>
<sequence>MEAETMSECYRNDYPRPQFIRKEWLNLNGEWEFEFDDQVKGDEEKWWERQEKYSKRIQVPFAYQSKLSGIAESDFHDLVWYRRSFQLPEHYKGKHIIMHFGAVDYEASVWINGSLAMTHTGGHTPFSADITSFIQDGKNEVVVRAQDYSTDVTLPRGKQYWLQDSASIFYTRTTGIWQTVWLEPVAPSYIAKVRMTPDIDRKQIEIKAFIERSETKTRQYLKTRIEFKGKLIAEDQCLVTAASETRSIQLHDFNDHGLGGWWTPENPNLYDVTFELLQDGSVVDQVESYFGMRKISIENGQLCLNNRPYFQRLVLDQGYFPDGNLTPPSDAAIKQDVELTKAMGFNGARKHQKLEDPRYLYWCDKLGLLVYSEAANAYEFSEQYVERFTKEWQESIERDYNHPSIIGWVPLNESWGVPNIWANKQQQYHALAMYYLTKSLDPTRPVVSNDGWEMTKTDLFNIHDYEWRKEVLEERYRTIDHVLASRPSNRELAVTGFPYEGQPVLVSEFGGIAYKKSEWEGWGYSGAENDEDYAARLQAVIDPLHRSSVVQGFCYTQLTDVEQEINGLLTYDRVPKLPLETIKAIVLGKA</sequence>
<dbReference type="PANTHER" id="PTHR42732:SF3">
    <property type="entry name" value="HYDROLASE"/>
    <property type="match status" value="1"/>
</dbReference>
<name>A0ABY7XF41_9BACL</name>
<dbReference type="InterPro" id="IPR006104">
    <property type="entry name" value="Glyco_hydro_2_N"/>
</dbReference>
<evidence type="ECO:0000313" key="7">
    <source>
        <dbReference type="EMBL" id="WDI04413.1"/>
    </source>
</evidence>
<feature type="domain" description="Glycoside hydrolase family 2 immunoglobulin-like beta-sandwich" evidence="4">
    <location>
        <begin position="189"/>
        <end position="293"/>
    </location>
</feature>
<dbReference type="InterPro" id="IPR036156">
    <property type="entry name" value="Beta-gal/glucu_dom_sf"/>
</dbReference>
<evidence type="ECO:0000256" key="3">
    <source>
        <dbReference type="ARBA" id="ARBA00023295"/>
    </source>
</evidence>
<dbReference type="SUPFAM" id="SSF51445">
    <property type="entry name" value="(Trans)glycosidases"/>
    <property type="match status" value="1"/>
</dbReference>
<keyword evidence="8" id="KW-1185">Reference proteome</keyword>
<gene>
    <name evidence="7" type="ORF">PUW25_10860</name>
</gene>
<dbReference type="InterPro" id="IPR006103">
    <property type="entry name" value="Glyco_hydro_2_cat"/>
</dbReference>
<organism evidence="7 8">
    <name type="scientific">Paenibacillus urinalis</name>
    <dbReference type="NCBI Taxonomy" id="521520"/>
    <lineage>
        <taxon>Bacteria</taxon>
        <taxon>Bacillati</taxon>
        <taxon>Bacillota</taxon>
        <taxon>Bacilli</taxon>
        <taxon>Bacillales</taxon>
        <taxon>Paenibacillaceae</taxon>
        <taxon>Paenibacillus</taxon>
    </lineage>
</organism>
<proteinExistence type="inferred from homology"/>
<evidence type="ECO:0000259" key="6">
    <source>
        <dbReference type="Pfam" id="PF02837"/>
    </source>
</evidence>
<evidence type="ECO:0000259" key="5">
    <source>
        <dbReference type="Pfam" id="PF02836"/>
    </source>
</evidence>
<dbReference type="Pfam" id="PF02837">
    <property type="entry name" value="Glyco_hydro_2_N"/>
    <property type="match status" value="1"/>
</dbReference>
<reference evidence="7 8" key="1">
    <citation type="submission" date="2023-02" db="EMBL/GenBank/DDBJ databases">
        <title>Pathogen: clinical or host-associated sample.</title>
        <authorList>
            <person name="Hergert J."/>
            <person name="Casey R."/>
            <person name="Wagner J."/>
            <person name="Young E.L."/>
            <person name="Oakeson K.F."/>
        </authorList>
    </citation>
    <scope>NUCLEOTIDE SEQUENCE [LARGE SCALE GENOMIC DNA]</scope>
    <source>
        <strain evidence="7 8">2022CK-00829</strain>
    </source>
</reference>
<keyword evidence="2 7" id="KW-0378">Hydrolase</keyword>
<evidence type="ECO:0000256" key="1">
    <source>
        <dbReference type="ARBA" id="ARBA00007401"/>
    </source>
</evidence>
<dbReference type="Gene3D" id="3.20.20.80">
    <property type="entry name" value="Glycosidases"/>
    <property type="match status" value="1"/>
</dbReference>
<evidence type="ECO:0000259" key="4">
    <source>
        <dbReference type="Pfam" id="PF00703"/>
    </source>
</evidence>
<dbReference type="Pfam" id="PF02836">
    <property type="entry name" value="Glyco_hydro_2_C"/>
    <property type="match status" value="1"/>
</dbReference>
<dbReference type="Pfam" id="PF00703">
    <property type="entry name" value="Glyco_hydro_2"/>
    <property type="match status" value="1"/>
</dbReference>
<dbReference type="PANTHER" id="PTHR42732">
    <property type="entry name" value="BETA-GALACTOSIDASE"/>
    <property type="match status" value="1"/>
</dbReference>
<dbReference type="GO" id="GO:0016787">
    <property type="term" value="F:hydrolase activity"/>
    <property type="evidence" value="ECO:0007669"/>
    <property type="project" value="UniProtKB-KW"/>
</dbReference>
<dbReference type="EMBL" id="CP118108">
    <property type="protein sequence ID" value="WDI04413.1"/>
    <property type="molecule type" value="Genomic_DNA"/>
</dbReference>
<dbReference type="InterPro" id="IPR051913">
    <property type="entry name" value="GH2_Domain-Containing"/>
</dbReference>
<dbReference type="Gene3D" id="2.60.40.10">
    <property type="entry name" value="Immunoglobulins"/>
    <property type="match status" value="1"/>
</dbReference>
<evidence type="ECO:0000313" key="8">
    <source>
        <dbReference type="Proteomes" id="UP001221519"/>
    </source>
</evidence>
<dbReference type="Gene3D" id="2.60.120.260">
    <property type="entry name" value="Galactose-binding domain-like"/>
    <property type="match status" value="1"/>
</dbReference>
<dbReference type="InterPro" id="IPR006102">
    <property type="entry name" value="Ig-like_GH2"/>
</dbReference>
<dbReference type="InterPro" id="IPR013783">
    <property type="entry name" value="Ig-like_fold"/>
</dbReference>
<evidence type="ECO:0000256" key="2">
    <source>
        <dbReference type="ARBA" id="ARBA00022801"/>
    </source>
</evidence>
<dbReference type="InterPro" id="IPR008979">
    <property type="entry name" value="Galactose-bd-like_sf"/>
</dbReference>
<dbReference type="SUPFAM" id="SSF49785">
    <property type="entry name" value="Galactose-binding domain-like"/>
    <property type="match status" value="1"/>
</dbReference>
<dbReference type="Proteomes" id="UP001221519">
    <property type="component" value="Chromosome"/>
</dbReference>
<dbReference type="SUPFAM" id="SSF49303">
    <property type="entry name" value="beta-Galactosidase/glucuronidase domain"/>
    <property type="match status" value="1"/>
</dbReference>